<reference evidence="5 6" key="1">
    <citation type="submission" date="2016-11" db="EMBL/GenBank/DDBJ databases">
        <authorList>
            <person name="Jaros S."/>
            <person name="Januszkiewicz K."/>
            <person name="Wedrychowicz H."/>
        </authorList>
    </citation>
    <scope>NUCLEOTIDE SEQUENCE [LARGE SCALE GENOMIC DNA]</scope>
    <source>
        <strain evidence="5 6">DSM 45627</strain>
    </source>
</reference>
<accession>A0A1M5E418</accession>
<dbReference type="GO" id="GO:0004609">
    <property type="term" value="F:phosphatidylserine decarboxylase activity"/>
    <property type="evidence" value="ECO:0007669"/>
    <property type="project" value="InterPro"/>
</dbReference>
<gene>
    <name evidence="5" type="ORF">SAMN05443575_0781</name>
</gene>
<evidence type="ECO:0000313" key="6">
    <source>
        <dbReference type="Proteomes" id="UP000186132"/>
    </source>
</evidence>
<dbReference type="InterPro" id="IPR003817">
    <property type="entry name" value="PS_Dcarbxylase"/>
</dbReference>
<dbReference type="STRING" id="1206085.SAMN05443575_0781"/>
<dbReference type="AlphaFoldDB" id="A0A1M5E418"/>
<keyword evidence="4" id="KW-0670">Pyruvate</keyword>
<dbReference type="Pfam" id="PF02666">
    <property type="entry name" value="PS_Dcarbxylase"/>
    <property type="match status" value="1"/>
</dbReference>
<evidence type="ECO:0000256" key="3">
    <source>
        <dbReference type="ARBA" id="ARBA00023239"/>
    </source>
</evidence>
<evidence type="ECO:0000313" key="5">
    <source>
        <dbReference type="EMBL" id="SHF73999.1"/>
    </source>
</evidence>
<keyword evidence="1" id="KW-0210">Decarboxylase</keyword>
<evidence type="ECO:0000256" key="2">
    <source>
        <dbReference type="ARBA" id="ARBA00023145"/>
    </source>
</evidence>
<keyword evidence="2" id="KW-0865">Zymogen</keyword>
<name>A0A1M5E418_9ACTN</name>
<dbReference type="PANTHER" id="PTHR10067">
    <property type="entry name" value="PHOSPHATIDYLSERINE DECARBOXYLASE"/>
    <property type="match status" value="1"/>
</dbReference>
<sequence length="399" mass="44045">MAPTATHLIERLHETLDGDARLARLLQRSLQRAHERAEADLDPALFAALEWPTTIEAYTDYITTFLRWIPQQSDATAWTDDDPQHRNSREVSDRLAHFFFLVDQHDGEDAGAAEGSAEFREWLTQVATEWGAFLDTPESFDDDILRTFVQDSPEYTVEESLVDGRPNEPSGWRTFNQFFARELNAGLRPIAEPGSNLLVTSPADCSYQHSYDIDDESNIPAVRVKNIKTYGNIRTLLEGSEYADAFAGGTFVHYMLPPSAYHRFHVPVAGAVREARVVQGQVYMQVDLRDGQLASLDRTETGYEFFQTRGVVVVDTAGSPGGDVGLVGVVPVGMAHVASVVLTAQAGAEVAKGEEFGYFQFGGSDIVLLFQAGTQPQVDTSADFRHVGTPAVRLTGRRS</sequence>
<dbReference type="GO" id="GO:0008654">
    <property type="term" value="P:phospholipid biosynthetic process"/>
    <property type="evidence" value="ECO:0007669"/>
    <property type="project" value="InterPro"/>
</dbReference>
<dbReference type="Proteomes" id="UP000186132">
    <property type="component" value="Unassembled WGS sequence"/>
</dbReference>
<keyword evidence="6" id="KW-1185">Reference proteome</keyword>
<dbReference type="PANTHER" id="PTHR10067:SF13">
    <property type="entry name" value="PHOSPHATIDYLSERINE DECARBOXYLASE"/>
    <property type="match status" value="1"/>
</dbReference>
<dbReference type="EMBL" id="FQVU01000001">
    <property type="protein sequence ID" value="SHF73999.1"/>
    <property type="molecule type" value="Genomic_DNA"/>
</dbReference>
<evidence type="ECO:0000256" key="4">
    <source>
        <dbReference type="ARBA" id="ARBA00023317"/>
    </source>
</evidence>
<evidence type="ECO:0000256" key="1">
    <source>
        <dbReference type="ARBA" id="ARBA00022793"/>
    </source>
</evidence>
<dbReference type="OrthoDB" id="9802030at2"/>
<keyword evidence="3" id="KW-0456">Lyase</keyword>
<dbReference type="RefSeq" id="WP_073386133.1">
    <property type="nucleotide sequence ID" value="NZ_FQVU01000001.1"/>
</dbReference>
<proteinExistence type="predicted"/>
<organism evidence="5 6">
    <name type="scientific">Jatrophihabitans endophyticus</name>
    <dbReference type="NCBI Taxonomy" id="1206085"/>
    <lineage>
        <taxon>Bacteria</taxon>
        <taxon>Bacillati</taxon>
        <taxon>Actinomycetota</taxon>
        <taxon>Actinomycetes</taxon>
        <taxon>Jatrophihabitantales</taxon>
        <taxon>Jatrophihabitantaceae</taxon>
        <taxon>Jatrophihabitans</taxon>
    </lineage>
</organism>
<protein>
    <submittedName>
        <fullName evidence="5">Phosphatidylserine decarboxylase</fullName>
    </submittedName>
</protein>